<dbReference type="FunFam" id="3.20.20.70:FF:000118">
    <property type="entry name" value="Alpha-galactosidase"/>
    <property type="match status" value="1"/>
</dbReference>
<evidence type="ECO:0000256" key="1">
    <source>
        <dbReference type="ARBA" id="ARBA00001255"/>
    </source>
</evidence>
<accession>A0A1H0A2S6</accession>
<dbReference type="Gene3D" id="3.20.20.70">
    <property type="entry name" value="Aldolase class I"/>
    <property type="match status" value="1"/>
</dbReference>
<evidence type="ECO:0000256" key="3">
    <source>
        <dbReference type="ARBA" id="ARBA00022801"/>
    </source>
</evidence>
<evidence type="ECO:0000256" key="6">
    <source>
        <dbReference type="PIRSR" id="PIRSR005536-1"/>
    </source>
</evidence>
<dbReference type="InterPro" id="IPR031704">
    <property type="entry name" value="Glyco_hydro_36_N"/>
</dbReference>
<dbReference type="PANTHER" id="PTHR43053:SF3">
    <property type="entry name" value="ALPHA-GALACTOSIDASE C-RELATED"/>
    <property type="match status" value="1"/>
</dbReference>
<dbReference type="SUPFAM" id="SSF51445">
    <property type="entry name" value="(Trans)glycosidases"/>
    <property type="match status" value="1"/>
</dbReference>
<evidence type="ECO:0000259" key="7">
    <source>
        <dbReference type="Pfam" id="PF16875"/>
    </source>
</evidence>
<dbReference type="PANTHER" id="PTHR43053">
    <property type="entry name" value="GLYCOSIDASE FAMILY 31"/>
    <property type="match status" value="1"/>
</dbReference>
<evidence type="ECO:0000256" key="5">
    <source>
        <dbReference type="PIRNR" id="PIRNR005536"/>
    </source>
</evidence>
<proteinExistence type="inferred from homology"/>
<dbReference type="EC" id="3.2.1.22" evidence="2 5"/>
<keyword evidence="4 5" id="KW-0326">Glycosidase</keyword>
<dbReference type="STRING" id="332524.SAMN04487766_102199"/>
<dbReference type="EMBL" id="FNIM01000001">
    <property type="protein sequence ID" value="SDN27715.1"/>
    <property type="molecule type" value="Genomic_DNA"/>
</dbReference>
<comment type="similarity">
    <text evidence="5">Belongs to the glycosyl hydrolase.</text>
</comment>
<dbReference type="Pfam" id="PF02065">
    <property type="entry name" value="Melibiase"/>
    <property type="match status" value="1"/>
</dbReference>
<dbReference type="Gene3D" id="2.70.98.60">
    <property type="entry name" value="alpha-galactosidase from lactobacil brevis"/>
    <property type="match status" value="1"/>
</dbReference>
<dbReference type="Pfam" id="PF16875">
    <property type="entry name" value="Glyco_hydro_36N"/>
    <property type="match status" value="1"/>
</dbReference>
<evidence type="ECO:0000256" key="2">
    <source>
        <dbReference type="ARBA" id="ARBA00012755"/>
    </source>
</evidence>
<dbReference type="InterPro" id="IPR002252">
    <property type="entry name" value="Glyco_hydro_36"/>
</dbReference>
<evidence type="ECO:0000313" key="9">
    <source>
        <dbReference type="Proteomes" id="UP000198541"/>
    </source>
</evidence>
<protein>
    <recommendedName>
        <fullName evidence="2 5">Alpha-galactosidase</fullName>
        <ecNumber evidence="2 5">3.2.1.22</ecNumber>
    </recommendedName>
</protein>
<sequence>MFDATHFFGYKIILAPDRAAAVAPQAPLAPIRTPSNVKGDVVPDSRSVHLRRGGTSLVLGLLSDRHPVVRHWGEDLGELDDGALADVGLAQNMSTGSNQSWTTPDLPVLPLPHLGWSARPAVLLHRADGSAFSVHPETVTHSVETVDAPGGHADVVTSTAADPVHGIELTTVLRLEPTGLVRLRAEVTDTAGPGAAALEIDELTPVLPVPSDATELLDMTGHHAFERQPVRTPFNPGTRLRESWEGRTGHDAATWLAAGTSGFGWRRGRVHAVHLAWSGNTRVLASHPQQGHRLLGGGELLQPGEIVLGPGQSYATPWLVGSWGEGLDALVARAHAHVRALPSYPTRPRPVLLNTWEAVYFKHNLRTLKALADEAAAIGIERFVVDDGWFGSRRGDTSGLGDWQVSAEVWPTGLEPLAEHVRALGMEMGLWFEPEMVNLDSDLARSHPEWVLSDGAGGAIEHRHQRVLDLTAPGAWDYLYQAISDLVERLGLAYIKWDHNSTVLAAGHMAPNAALGTRYGAPAVHEQTLALYRLLDALHERFPDLEIESCCGGGGRIDLGIIEHTQRVWTSDCNDAHDRANINRGTMTLLPPELIGTHVGAGCDHTTLRSLDISFRAATALWGHMGVEWDLLSATDTDKQGLAELIDLHKQLRPLLHAGTVVHADVDEDDAVRIQGVVAPDRSEALYGLTSLGQALTWPGSPRPLPGLDPGRTYRVRLAAPLYEGHVYRAAWTRPEGVVLPGSYLVTTGLSLPVIHPDHSLLVRVTAV</sequence>
<feature type="active site" description="Nucleophile" evidence="6">
    <location>
        <position position="498"/>
    </location>
</feature>
<name>A0A1H0A2S6_9ACTO</name>
<organism evidence="8 9">
    <name type="scientific">Actinomyces ruminicola</name>
    <dbReference type="NCBI Taxonomy" id="332524"/>
    <lineage>
        <taxon>Bacteria</taxon>
        <taxon>Bacillati</taxon>
        <taxon>Actinomycetota</taxon>
        <taxon>Actinomycetes</taxon>
        <taxon>Actinomycetales</taxon>
        <taxon>Actinomycetaceae</taxon>
        <taxon>Actinomyces</taxon>
    </lineage>
</organism>
<reference evidence="9" key="1">
    <citation type="submission" date="2016-10" db="EMBL/GenBank/DDBJ databases">
        <authorList>
            <person name="Varghese N."/>
            <person name="Submissions S."/>
        </authorList>
    </citation>
    <scope>NUCLEOTIDE SEQUENCE [LARGE SCALE GENOMIC DNA]</scope>
    <source>
        <strain evidence="9">DSM 27982</strain>
    </source>
</reference>
<dbReference type="InterPro" id="IPR038417">
    <property type="entry name" value="Alpga-gal_N_sf"/>
</dbReference>
<keyword evidence="9" id="KW-1185">Reference proteome</keyword>
<dbReference type="AlphaFoldDB" id="A0A1H0A2S6"/>
<keyword evidence="3 5" id="KW-0378">Hydrolase</keyword>
<dbReference type="CDD" id="cd14791">
    <property type="entry name" value="GH36"/>
    <property type="match status" value="1"/>
</dbReference>
<dbReference type="InterPro" id="IPR050985">
    <property type="entry name" value="Alpha-glycosidase_related"/>
</dbReference>
<evidence type="ECO:0000313" key="8">
    <source>
        <dbReference type="EMBL" id="SDN27715.1"/>
    </source>
</evidence>
<dbReference type="Proteomes" id="UP000198541">
    <property type="component" value="Unassembled WGS sequence"/>
</dbReference>
<dbReference type="PRINTS" id="PR00743">
    <property type="entry name" value="GLHYDRLASE36"/>
</dbReference>
<comment type="catalytic activity">
    <reaction evidence="1 5">
        <text>Hydrolysis of terminal, non-reducing alpha-D-galactose residues in alpha-D-galactosides, including galactose oligosaccharides, galactomannans and galactolipids.</text>
        <dbReference type="EC" id="3.2.1.22"/>
    </reaction>
</comment>
<dbReference type="GO" id="GO:0016052">
    <property type="term" value="P:carbohydrate catabolic process"/>
    <property type="evidence" value="ECO:0007669"/>
    <property type="project" value="InterPro"/>
</dbReference>
<dbReference type="GO" id="GO:0004557">
    <property type="term" value="F:alpha-galactosidase activity"/>
    <property type="evidence" value="ECO:0007669"/>
    <property type="project" value="UniProtKB-UniRule"/>
</dbReference>
<evidence type="ECO:0000256" key="4">
    <source>
        <dbReference type="ARBA" id="ARBA00023295"/>
    </source>
</evidence>
<feature type="active site" description="Proton donor" evidence="6">
    <location>
        <position position="572"/>
    </location>
</feature>
<feature type="domain" description="Glycosyl hydrolase family 36 N-terminal" evidence="7">
    <location>
        <begin position="66"/>
        <end position="308"/>
    </location>
</feature>
<dbReference type="InterPro" id="IPR013785">
    <property type="entry name" value="Aldolase_TIM"/>
</dbReference>
<dbReference type="PIRSF" id="PIRSF005536">
    <property type="entry name" value="Agal"/>
    <property type="match status" value="1"/>
</dbReference>
<dbReference type="InterPro" id="IPR017853">
    <property type="entry name" value="GH"/>
</dbReference>
<gene>
    <name evidence="8" type="ORF">SAMN05216355_101536</name>
</gene>